<accession>A0AAU9FFX1</accession>
<reference evidence="1 2" key="1">
    <citation type="submission" date="2024-02" db="EMBL/GenBank/DDBJ databases">
        <title>A chromosome-level genome assembly of Drosophila madeirensis, a fruit fly species endemic to Madeira island.</title>
        <authorList>
            <person name="Tomihara K."/>
            <person name="Llopart A."/>
            <person name="Yamamoto D."/>
        </authorList>
    </citation>
    <scope>NUCLEOTIDE SEQUENCE [LARGE SCALE GENOMIC DNA]</scope>
    <source>
        <strain evidence="1 2">RF1</strain>
    </source>
</reference>
<evidence type="ECO:0000313" key="1">
    <source>
        <dbReference type="EMBL" id="BFF94536.1"/>
    </source>
</evidence>
<sequence length="123" mass="14721">MKQDQIIFTDQLLHHRCVASRAEETRKTWMENEAWYPLVQRQLYSRYAQIYKECLEQYGNASFEYFAKRIRLRKDFQAKTAAAAQEQERESGISMDHLKDYKVSKTTNGEYGLVKPSRIFYCF</sequence>
<proteinExistence type="predicted"/>
<gene>
    <name evidence="1" type="ORF">DMAD_12143</name>
</gene>
<evidence type="ECO:0000313" key="2">
    <source>
        <dbReference type="Proteomes" id="UP001500889"/>
    </source>
</evidence>
<dbReference type="Proteomes" id="UP001500889">
    <property type="component" value="Chromosome U"/>
</dbReference>
<name>A0AAU9FFX1_DROMD</name>
<organism evidence="1 2">
    <name type="scientific">Drosophila madeirensis</name>
    <name type="common">Fruit fly</name>
    <dbReference type="NCBI Taxonomy" id="30013"/>
    <lineage>
        <taxon>Eukaryota</taxon>
        <taxon>Metazoa</taxon>
        <taxon>Ecdysozoa</taxon>
        <taxon>Arthropoda</taxon>
        <taxon>Hexapoda</taxon>
        <taxon>Insecta</taxon>
        <taxon>Pterygota</taxon>
        <taxon>Neoptera</taxon>
        <taxon>Endopterygota</taxon>
        <taxon>Diptera</taxon>
        <taxon>Brachycera</taxon>
        <taxon>Muscomorpha</taxon>
        <taxon>Ephydroidea</taxon>
        <taxon>Drosophilidae</taxon>
        <taxon>Drosophila</taxon>
        <taxon>Sophophora</taxon>
    </lineage>
</organism>
<keyword evidence="2" id="KW-1185">Reference proteome</keyword>
<dbReference type="EMBL" id="AP029264">
    <property type="protein sequence ID" value="BFF94536.1"/>
    <property type="molecule type" value="Genomic_DNA"/>
</dbReference>
<protein>
    <submittedName>
        <fullName evidence="1">Uncharacterized protein</fullName>
    </submittedName>
</protein>
<dbReference type="AlphaFoldDB" id="A0AAU9FFX1"/>